<name>A0ABM8QV75_9BACT</name>
<comment type="caution">
    <text evidence="1">The sequence shown here is derived from an EMBL/GenBank/DDBJ whole genome shotgun (WGS) entry which is preliminary data.</text>
</comment>
<organism evidence="1 2">
    <name type="scientific">Nitrospira defluvii</name>
    <dbReference type="NCBI Taxonomy" id="330214"/>
    <lineage>
        <taxon>Bacteria</taxon>
        <taxon>Pseudomonadati</taxon>
        <taxon>Nitrospirota</taxon>
        <taxon>Nitrospiria</taxon>
        <taxon>Nitrospirales</taxon>
        <taxon>Nitrospiraceae</taxon>
        <taxon>Nitrospira</taxon>
    </lineage>
</organism>
<evidence type="ECO:0000313" key="2">
    <source>
        <dbReference type="Proteomes" id="UP000675880"/>
    </source>
</evidence>
<dbReference type="Proteomes" id="UP000675880">
    <property type="component" value="Unassembled WGS sequence"/>
</dbReference>
<protein>
    <submittedName>
        <fullName evidence="1">Uncharacterized protein</fullName>
    </submittedName>
</protein>
<sequence length="57" mass="6591">MPLKGAYFNGGLKTSQFHYNSGELWRSTRRRRPIEGSEFPHHGRLAPPHPLLLIMPH</sequence>
<keyword evidence="2" id="KW-1185">Reference proteome</keyword>
<dbReference type="EMBL" id="CAJNBJ010000001">
    <property type="protein sequence ID" value="CAE6717011.1"/>
    <property type="molecule type" value="Genomic_DNA"/>
</dbReference>
<accession>A0ABM8QV75</accession>
<gene>
    <name evidence="1" type="ORF">NSPZN2_11500</name>
</gene>
<proteinExistence type="predicted"/>
<reference evidence="1 2" key="1">
    <citation type="submission" date="2021-02" db="EMBL/GenBank/DDBJ databases">
        <authorList>
            <person name="Han P."/>
        </authorList>
    </citation>
    <scope>NUCLEOTIDE SEQUENCE [LARGE SCALE GENOMIC DNA]</scope>
    <source>
        <strain evidence="1">Candidatus Nitrospira sp. ZN2</strain>
    </source>
</reference>
<evidence type="ECO:0000313" key="1">
    <source>
        <dbReference type="EMBL" id="CAE6717011.1"/>
    </source>
</evidence>